<dbReference type="PRINTS" id="PR00040">
    <property type="entry name" value="HTHMERR"/>
</dbReference>
<evidence type="ECO:0000313" key="4">
    <source>
        <dbReference type="Proteomes" id="UP001589646"/>
    </source>
</evidence>
<dbReference type="Proteomes" id="UP001589646">
    <property type="component" value="Unassembled WGS sequence"/>
</dbReference>
<evidence type="ECO:0000313" key="3">
    <source>
        <dbReference type="EMBL" id="MFB9533420.1"/>
    </source>
</evidence>
<dbReference type="PROSITE" id="PS00552">
    <property type="entry name" value="HTH_MERR_1"/>
    <property type="match status" value="1"/>
</dbReference>
<sequence length="271" mass="29820">MRSSELARLAGVTVRTLRHYQQIGVLPEPERSSNGYRDYDVHALVRILRVRRLVALGVPLGDIPPILDAAGHTRPEILNALDTELAQQIERLTRQREMLALLRQHGTLPDLPPELAPFHAILQQVGLPSEVAALDRDQALLLTQLIGEEGARSLIRAYERLSDSGHANATAESLAAWAALGGDSTDDDIEALAQRLAAIYRPLLNELGDSTFSVPVDRSAHALAEHAYDLLNPQQRRVLELVEVKLAAAKRLCHSQEIQHAPPHTGERTPP</sequence>
<dbReference type="PROSITE" id="PS50937">
    <property type="entry name" value="HTH_MERR_2"/>
    <property type="match status" value="1"/>
</dbReference>
<keyword evidence="4" id="KW-1185">Reference proteome</keyword>
<protein>
    <submittedName>
        <fullName evidence="3">MerR family transcriptional regulator</fullName>
    </submittedName>
</protein>
<feature type="domain" description="HTH merR-type" evidence="2">
    <location>
        <begin position="1"/>
        <end position="69"/>
    </location>
</feature>
<dbReference type="RefSeq" id="WP_346116386.1">
    <property type="nucleotide sequence ID" value="NZ_BAAAXC010000001.1"/>
</dbReference>
<name>A0ABV5QD58_9ACTN</name>
<comment type="caution">
    <text evidence="3">The sequence shown here is derived from an EMBL/GenBank/DDBJ whole genome shotgun (WGS) entry which is preliminary data.</text>
</comment>
<dbReference type="SMART" id="SM00422">
    <property type="entry name" value="HTH_MERR"/>
    <property type="match status" value="1"/>
</dbReference>
<dbReference type="Pfam" id="PF13411">
    <property type="entry name" value="MerR_1"/>
    <property type="match status" value="1"/>
</dbReference>
<dbReference type="CDD" id="cd00592">
    <property type="entry name" value="HTH_MerR-like"/>
    <property type="match status" value="1"/>
</dbReference>
<evidence type="ECO:0000259" key="2">
    <source>
        <dbReference type="PROSITE" id="PS50937"/>
    </source>
</evidence>
<dbReference type="InterPro" id="IPR047057">
    <property type="entry name" value="MerR_fam"/>
</dbReference>
<dbReference type="InterPro" id="IPR009061">
    <property type="entry name" value="DNA-bd_dom_put_sf"/>
</dbReference>
<gene>
    <name evidence="3" type="ORF">ACFFRN_43060</name>
</gene>
<dbReference type="InterPro" id="IPR000551">
    <property type="entry name" value="MerR-type_HTH_dom"/>
</dbReference>
<dbReference type="EMBL" id="JBHMCE010000018">
    <property type="protein sequence ID" value="MFB9533420.1"/>
    <property type="molecule type" value="Genomic_DNA"/>
</dbReference>
<organism evidence="3 4">
    <name type="scientific">Nonomuraea roseola</name>
    <dbReference type="NCBI Taxonomy" id="46179"/>
    <lineage>
        <taxon>Bacteria</taxon>
        <taxon>Bacillati</taxon>
        <taxon>Actinomycetota</taxon>
        <taxon>Actinomycetes</taxon>
        <taxon>Streptosporangiales</taxon>
        <taxon>Streptosporangiaceae</taxon>
        <taxon>Nonomuraea</taxon>
    </lineage>
</organism>
<dbReference type="PANTHER" id="PTHR30204:SF93">
    <property type="entry name" value="HTH MERR-TYPE DOMAIN-CONTAINING PROTEIN"/>
    <property type="match status" value="1"/>
</dbReference>
<dbReference type="Gene3D" id="1.10.1660.10">
    <property type="match status" value="1"/>
</dbReference>
<accession>A0ABV5QD58</accession>
<dbReference type="PANTHER" id="PTHR30204">
    <property type="entry name" value="REDOX-CYCLING DRUG-SENSING TRANSCRIPTIONAL ACTIVATOR SOXR"/>
    <property type="match status" value="1"/>
</dbReference>
<proteinExistence type="predicted"/>
<dbReference type="SUPFAM" id="SSF46955">
    <property type="entry name" value="Putative DNA-binding domain"/>
    <property type="match status" value="1"/>
</dbReference>
<reference evidence="3 4" key="1">
    <citation type="submission" date="2024-09" db="EMBL/GenBank/DDBJ databases">
        <authorList>
            <person name="Sun Q."/>
            <person name="Mori K."/>
        </authorList>
    </citation>
    <scope>NUCLEOTIDE SEQUENCE [LARGE SCALE GENOMIC DNA]</scope>
    <source>
        <strain evidence="3 4">JCM 3323</strain>
    </source>
</reference>
<evidence type="ECO:0000256" key="1">
    <source>
        <dbReference type="ARBA" id="ARBA00023125"/>
    </source>
</evidence>
<keyword evidence="1" id="KW-0238">DNA-binding</keyword>